<dbReference type="EMBL" id="GBRH01167218">
    <property type="protein sequence ID" value="JAE30678.1"/>
    <property type="molecule type" value="Transcribed_RNA"/>
</dbReference>
<protein>
    <submittedName>
        <fullName evidence="2">Uncharacterized protein</fullName>
    </submittedName>
</protein>
<reference evidence="2" key="1">
    <citation type="submission" date="2014-09" db="EMBL/GenBank/DDBJ databases">
        <authorList>
            <person name="Magalhaes I.L.F."/>
            <person name="Oliveira U."/>
            <person name="Santos F.R."/>
            <person name="Vidigal T.H.D.A."/>
            <person name="Brescovit A.D."/>
            <person name="Santos A.J."/>
        </authorList>
    </citation>
    <scope>NUCLEOTIDE SEQUENCE</scope>
    <source>
        <tissue evidence="2">Shoot tissue taken approximately 20 cm above the soil surface</tissue>
    </source>
</reference>
<feature type="compositionally biased region" description="Low complexity" evidence="1">
    <location>
        <begin position="61"/>
        <end position="84"/>
    </location>
</feature>
<accession>A0A0A9HCQ4</accession>
<dbReference type="AlphaFoldDB" id="A0A0A9HCQ4"/>
<feature type="region of interest" description="Disordered" evidence="1">
    <location>
        <begin position="30"/>
        <end position="84"/>
    </location>
</feature>
<organism evidence="2">
    <name type="scientific">Arundo donax</name>
    <name type="common">Giant reed</name>
    <name type="synonym">Donax arundinaceus</name>
    <dbReference type="NCBI Taxonomy" id="35708"/>
    <lineage>
        <taxon>Eukaryota</taxon>
        <taxon>Viridiplantae</taxon>
        <taxon>Streptophyta</taxon>
        <taxon>Embryophyta</taxon>
        <taxon>Tracheophyta</taxon>
        <taxon>Spermatophyta</taxon>
        <taxon>Magnoliopsida</taxon>
        <taxon>Liliopsida</taxon>
        <taxon>Poales</taxon>
        <taxon>Poaceae</taxon>
        <taxon>PACMAD clade</taxon>
        <taxon>Arundinoideae</taxon>
        <taxon>Arundineae</taxon>
        <taxon>Arundo</taxon>
    </lineage>
</organism>
<sequence>MERRGDDDRLGCLSAEVVAMALAAGRKRSMMKLGERRDPATPSMALSRAESAARRSEDEVLSSASEKVSSSSSSSLSASVVLLW</sequence>
<reference evidence="2" key="2">
    <citation type="journal article" date="2015" name="Data Brief">
        <title>Shoot transcriptome of the giant reed, Arundo donax.</title>
        <authorList>
            <person name="Barrero R.A."/>
            <person name="Guerrero F.D."/>
            <person name="Moolhuijzen P."/>
            <person name="Goolsby J.A."/>
            <person name="Tidwell J."/>
            <person name="Bellgard S.E."/>
            <person name="Bellgard M.I."/>
        </authorList>
    </citation>
    <scope>NUCLEOTIDE SEQUENCE</scope>
    <source>
        <tissue evidence="2">Shoot tissue taken approximately 20 cm above the soil surface</tissue>
    </source>
</reference>
<proteinExistence type="predicted"/>
<name>A0A0A9HCQ4_ARUDO</name>
<evidence type="ECO:0000313" key="2">
    <source>
        <dbReference type="EMBL" id="JAE30678.1"/>
    </source>
</evidence>
<evidence type="ECO:0000256" key="1">
    <source>
        <dbReference type="SAM" id="MobiDB-lite"/>
    </source>
</evidence>